<evidence type="ECO:0000313" key="1">
    <source>
        <dbReference type="EMBL" id="GKV13277.1"/>
    </source>
</evidence>
<dbReference type="AlphaFoldDB" id="A0AAV5JNZ4"/>
<proteinExistence type="predicted"/>
<sequence length="54" mass="5862">MISKQIIKFDLQILTVSEYGMISLEPRAFVARAFVGPSHECTVSAAASNLDFGT</sequence>
<accession>A0AAV5JNZ4</accession>
<reference evidence="1 2" key="1">
    <citation type="journal article" date="2021" name="Commun. Biol.">
        <title>The genome of Shorea leprosula (Dipterocarpaceae) highlights the ecological relevance of drought in aseasonal tropical rainforests.</title>
        <authorList>
            <person name="Ng K.K.S."/>
            <person name="Kobayashi M.J."/>
            <person name="Fawcett J.A."/>
            <person name="Hatakeyama M."/>
            <person name="Paape T."/>
            <person name="Ng C.H."/>
            <person name="Ang C.C."/>
            <person name="Tnah L.H."/>
            <person name="Lee C.T."/>
            <person name="Nishiyama T."/>
            <person name="Sese J."/>
            <person name="O'Brien M.J."/>
            <person name="Copetti D."/>
            <person name="Mohd Noor M.I."/>
            <person name="Ong R.C."/>
            <person name="Putra M."/>
            <person name="Sireger I.Z."/>
            <person name="Indrioko S."/>
            <person name="Kosugi Y."/>
            <person name="Izuno A."/>
            <person name="Isagi Y."/>
            <person name="Lee S.L."/>
            <person name="Shimizu K.K."/>
        </authorList>
    </citation>
    <scope>NUCLEOTIDE SEQUENCE [LARGE SCALE GENOMIC DNA]</scope>
    <source>
        <strain evidence="1">214</strain>
    </source>
</reference>
<dbReference type="EMBL" id="BPVZ01000038">
    <property type="protein sequence ID" value="GKV13277.1"/>
    <property type="molecule type" value="Genomic_DNA"/>
</dbReference>
<gene>
    <name evidence="1" type="ORF">SLEP1_g24307</name>
</gene>
<evidence type="ECO:0000313" key="2">
    <source>
        <dbReference type="Proteomes" id="UP001054252"/>
    </source>
</evidence>
<organism evidence="1 2">
    <name type="scientific">Rubroshorea leprosula</name>
    <dbReference type="NCBI Taxonomy" id="152421"/>
    <lineage>
        <taxon>Eukaryota</taxon>
        <taxon>Viridiplantae</taxon>
        <taxon>Streptophyta</taxon>
        <taxon>Embryophyta</taxon>
        <taxon>Tracheophyta</taxon>
        <taxon>Spermatophyta</taxon>
        <taxon>Magnoliopsida</taxon>
        <taxon>eudicotyledons</taxon>
        <taxon>Gunneridae</taxon>
        <taxon>Pentapetalae</taxon>
        <taxon>rosids</taxon>
        <taxon>malvids</taxon>
        <taxon>Malvales</taxon>
        <taxon>Dipterocarpaceae</taxon>
        <taxon>Rubroshorea</taxon>
    </lineage>
</organism>
<keyword evidence="2" id="KW-1185">Reference proteome</keyword>
<protein>
    <submittedName>
        <fullName evidence="1">Uncharacterized protein</fullName>
    </submittedName>
</protein>
<dbReference type="Proteomes" id="UP001054252">
    <property type="component" value="Unassembled WGS sequence"/>
</dbReference>
<comment type="caution">
    <text evidence="1">The sequence shown here is derived from an EMBL/GenBank/DDBJ whole genome shotgun (WGS) entry which is preliminary data.</text>
</comment>
<name>A0AAV5JNZ4_9ROSI</name>